<feature type="region of interest" description="Disordered" evidence="1">
    <location>
        <begin position="33"/>
        <end position="75"/>
    </location>
</feature>
<dbReference type="Proteomes" id="UP000887013">
    <property type="component" value="Unassembled WGS sequence"/>
</dbReference>
<gene>
    <name evidence="2" type="ORF">NPIL_588101</name>
</gene>
<keyword evidence="3" id="KW-1185">Reference proteome</keyword>
<sequence length="75" mass="8469">MSECSNCFPGLRKKKNVRFYTREVSKRFNNFNLTSARSSPESSPHIEATEGTPESLPVPTNLSVRRSTRISQPPD</sequence>
<evidence type="ECO:0000256" key="1">
    <source>
        <dbReference type="SAM" id="MobiDB-lite"/>
    </source>
</evidence>
<feature type="compositionally biased region" description="Polar residues" evidence="1">
    <location>
        <begin position="58"/>
        <end position="75"/>
    </location>
</feature>
<protein>
    <submittedName>
        <fullName evidence="2">Uncharacterized protein</fullName>
    </submittedName>
</protein>
<organism evidence="2 3">
    <name type="scientific">Nephila pilipes</name>
    <name type="common">Giant wood spider</name>
    <name type="synonym">Nephila maculata</name>
    <dbReference type="NCBI Taxonomy" id="299642"/>
    <lineage>
        <taxon>Eukaryota</taxon>
        <taxon>Metazoa</taxon>
        <taxon>Ecdysozoa</taxon>
        <taxon>Arthropoda</taxon>
        <taxon>Chelicerata</taxon>
        <taxon>Arachnida</taxon>
        <taxon>Araneae</taxon>
        <taxon>Araneomorphae</taxon>
        <taxon>Entelegynae</taxon>
        <taxon>Araneoidea</taxon>
        <taxon>Nephilidae</taxon>
        <taxon>Nephila</taxon>
    </lineage>
</organism>
<reference evidence="2" key="1">
    <citation type="submission" date="2020-08" db="EMBL/GenBank/DDBJ databases">
        <title>Multicomponent nature underlies the extraordinary mechanical properties of spider dragline silk.</title>
        <authorList>
            <person name="Kono N."/>
            <person name="Nakamura H."/>
            <person name="Mori M."/>
            <person name="Yoshida Y."/>
            <person name="Ohtoshi R."/>
            <person name="Malay A.D."/>
            <person name="Moran D.A.P."/>
            <person name="Tomita M."/>
            <person name="Numata K."/>
            <person name="Arakawa K."/>
        </authorList>
    </citation>
    <scope>NUCLEOTIDE SEQUENCE</scope>
</reference>
<dbReference type="AlphaFoldDB" id="A0A8X6UQZ2"/>
<accession>A0A8X6UQZ2</accession>
<evidence type="ECO:0000313" key="2">
    <source>
        <dbReference type="EMBL" id="GFU41049.1"/>
    </source>
</evidence>
<dbReference type="EMBL" id="BMAW01131838">
    <property type="protein sequence ID" value="GFU41049.1"/>
    <property type="molecule type" value="Genomic_DNA"/>
</dbReference>
<comment type="caution">
    <text evidence="2">The sequence shown here is derived from an EMBL/GenBank/DDBJ whole genome shotgun (WGS) entry which is preliminary data.</text>
</comment>
<feature type="compositionally biased region" description="Polar residues" evidence="1">
    <location>
        <begin position="33"/>
        <end position="42"/>
    </location>
</feature>
<evidence type="ECO:0000313" key="3">
    <source>
        <dbReference type="Proteomes" id="UP000887013"/>
    </source>
</evidence>
<proteinExistence type="predicted"/>
<name>A0A8X6UQZ2_NEPPI</name>